<keyword evidence="4" id="KW-0375">Hydrogen ion transport</keyword>
<evidence type="ECO:0000256" key="3">
    <source>
        <dbReference type="ARBA" id="ARBA00022692"/>
    </source>
</evidence>
<sequence length="446" mass="51693">MQFQSFHLCHWLLNTPYRALDRAYKATKRVRNIHTNYVLCKSKPAFQRFGYNIELYIDSVLDESWFQIYWGLLEFKVSRCVLSRMTNLISQQHFNLPIKAEKTRFSLQSIDMDQSLIFCNLNPALLRLVNRKLAWIEAALADLNMLKNGSSMSSISLRNKFQEVYNLSLPISIDAKPKGVPYESVGLVPRSITRTFARFQTELSSQSVSVVLPEFRLAKYQATASVQYMACLIVIPWVLSTICKTICLQPLVETYWDTMQTEVFLNASQEQKALSRLQQIEELLWLDIVVASAPHKHLQDIAGEIHNKTIELVDVYNRESINTILNLLTDWISITCLALLLTWGKKRLAIFNSWIQELFYSLSDTMKAFFILLITDLCIGFHSPHGWEIIITLFLEHIGFAHNKYVISCFVSTFPVILDTVLKYWIFRHLNRISPSIVVTYHTMNE</sequence>
<dbReference type="HAMAP" id="MF_01308">
    <property type="entry name" value="CemA_PxcA"/>
    <property type="match status" value="1"/>
</dbReference>
<organism evidence="9">
    <name type="scientific">Zygnema circumcarinatum</name>
    <name type="common">Green alga</name>
    <dbReference type="NCBI Taxonomy" id="35869"/>
    <lineage>
        <taxon>Eukaryota</taxon>
        <taxon>Viridiplantae</taxon>
        <taxon>Streptophyta</taxon>
        <taxon>Zygnematophyceae</taxon>
        <taxon>Zygnematophycidae</taxon>
        <taxon>Zygnematales</taxon>
        <taxon>Zygnemataceae</taxon>
        <taxon>Zygnema</taxon>
    </lineage>
</organism>
<evidence type="ECO:0000256" key="2">
    <source>
        <dbReference type="ARBA" id="ARBA00022448"/>
    </source>
</evidence>
<keyword evidence="5" id="KW-1133">Transmembrane helix</keyword>
<dbReference type="GO" id="GO:0016020">
    <property type="term" value="C:membrane"/>
    <property type="evidence" value="ECO:0007669"/>
    <property type="project" value="UniProtKB-SubCell"/>
</dbReference>
<dbReference type="GO" id="GO:1902600">
    <property type="term" value="P:proton transmembrane transport"/>
    <property type="evidence" value="ECO:0007669"/>
    <property type="project" value="UniProtKB-KW"/>
</dbReference>
<dbReference type="AlphaFoldDB" id="A0A6N0GXC3"/>
<name>A0A6N0GXC3_ZYGCR</name>
<evidence type="ECO:0000256" key="5">
    <source>
        <dbReference type="ARBA" id="ARBA00022989"/>
    </source>
</evidence>
<evidence type="ECO:0000256" key="6">
    <source>
        <dbReference type="ARBA" id="ARBA00023065"/>
    </source>
</evidence>
<keyword evidence="2" id="KW-0813">Transport</keyword>
<keyword evidence="3" id="KW-0812">Transmembrane</keyword>
<reference evidence="9" key="1">
    <citation type="journal article" date="2020" name="J. Exp. Bot.">
        <title>Zygnema circumcarinatum UTEX 1559 chloroplast and mitochondrial genomes provide insight into land plant evolution.</title>
        <authorList>
            <person name="Orton L.M."/>
            <person name="Fitzek E."/>
            <person name="Feng X."/>
            <person name="Grayburn W.S."/>
            <person name="Mower J.P."/>
            <person name="Liu K."/>
            <person name="Zhang C."/>
            <person name="Duvall M.R."/>
            <person name="Yin Y."/>
        </authorList>
    </citation>
    <scope>NUCLEOTIDE SEQUENCE</scope>
    <source>
        <strain evidence="9">UTEX 1559 mating type +</strain>
    </source>
</reference>
<accession>A0A6N0GXC3</accession>
<dbReference type="EMBL" id="MT040697">
    <property type="protein sequence ID" value="QKQ14625.1"/>
    <property type="molecule type" value="Genomic_DNA"/>
</dbReference>
<dbReference type="InterPro" id="IPR004282">
    <property type="entry name" value="CemA"/>
</dbReference>
<dbReference type="Pfam" id="PF03040">
    <property type="entry name" value="CemA"/>
    <property type="match status" value="1"/>
</dbReference>
<dbReference type="PANTHER" id="PTHR33650">
    <property type="entry name" value="CHLOROPLAST ENVELOPE MEMBRANE PROTEIN-RELATED"/>
    <property type="match status" value="1"/>
</dbReference>
<evidence type="ECO:0000256" key="8">
    <source>
        <dbReference type="ARBA" id="ARBA00043980"/>
    </source>
</evidence>
<comment type="subcellular location">
    <subcellularLocation>
        <location evidence="1">Membrane</location>
        <topology evidence="1">Multi-pass membrane protein</topology>
    </subcellularLocation>
</comment>
<geneLocation type="plastid" evidence="9"/>
<keyword evidence="7" id="KW-0472">Membrane</keyword>
<evidence type="ECO:0000313" key="9">
    <source>
        <dbReference type="EMBL" id="QKQ14625.1"/>
    </source>
</evidence>
<evidence type="ECO:0000256" key="4">
    <source>
        <dbReference type="ARBA" id="ARBA00022781"/>
    </source>
</evidence>
<keyword evidence="6" id="KW-0406">Ion transport</keyword>
<protein>
    <submittedName>
        <fullName evidence="9">Chloroplast envelope membrane protein</fullName>
    </submittedName>
</protein>
<keyword evidence="9" id="KW-0934">Plastid</keyword>
<dbReference type="PANTHER" id="PTHR33650:SF2">
    <property type="entry name" value="CHLOROPLAST ENVELOPE MEMBRANE PROTEIN"/>
    <property type="match status" value="1"/>
</dbReference>
<comment type="similarity">
    <text evidence="8">Belongs to the CemA family.</text>
</comment>
<evidence type="ECO:0000256" key="7">
    <source>
        <dbReference type="ARBA" id="ARBA00023136"/>
    </source>
</evidence>
<proteinExistence type="inferred from homology"/>
<evidence type="ECO:0000256" key="1">
    <source>
        <dbReference type="ARBA" id="ARBA00004141"/>
    </source>
</evidence>
<gene>
    <name evidence="9" type="primary">cemA</name>
</gene>